<proteinExistence type="predicted"/>
<dbReference type="Proteomes" id="UP000299102">
    <property type="component" value="Unassembled WGS sequence"/>
</dbReference>
<accession>A0A4C1WFI4</accession>
<sequence>MERAFKTRVPCSDGSALADVLAGSDGRQPPPLGAAAGKSRFCSNPYNLGTPWRHRFHRPSMYNYVGTESPNIREANEQAIHQRENAHCRPWTLPRSHQCVADILGGNTISNVRQPCRRREIGLTEWEERVVGQLPNHSGELKYSAVTNSDSAGCLRRDACAERPAAGVRDLPASVDSFVPIHGTTFRSQLCLCAFFTPTAHSTNHDPDRYPAIDFYHSLDVNPDRDPAPNLGSTLDAFPIELFQRNAHSYTRAYYR</sequence>
<evidence type="ECO:0000313" key="1">
    <source>
        <dbReference type="EMBL" id="GBP48885.1"/>
    </source>
</evidence>
<name>A0A4C1WFI4_EUMVA</name>
<evidence type="ECO:0000313" key="2">
    <source>
        <dbReference type="Proteomes" id="UP000299102"/>
    </source>
</evidence>
<protein>
    <submittedName>
        <fullName evidence="1">Uncharacterized protein</fullName>
    </submittedName>
</protein>
<organism evidence="1 2">
    <name type="scientific">Eumeta variegata</name>
    <name type="common">Bagworm moth</name>
    <name type="synonym">Eumeta japonica</name>
    <dbReference type="NCBI Taxonomy" id="151549"/>
    <lineage>
        <taxon>Eukaryota</taxon>
        <taxon>Metazoa</taxon>
        <taxon>Ecdysozoa</taxon>
        <taxon>Arthropoda</taxon>
        <taxon>Hexapoda</taxon>
        <taxon>Insecta</taxon>
        <taxon>Pterygota</taxon>
        <taxon>Neoptera</taxon>
        <taxon>Endopterygota</taxon>
        <taxon>Lepidoptera</taxon>
        <taxon>Glossata</taxon>
        <taxon>Ditrysia</taxon>
        <taxon>Tineoidea</taxon>
        <taxon>Psychidae</taxon>
        <taxon>Oiketicinae</taxon>
        <taxon>Eumeta</taxon>
    </lineage>
</organism>
<gene>
    <name evidence="1" type="ORF">EVAR_98069_1</name>
</gene>
<dbReference type="AlphaFoldDB" id="A0A4C1WFI4"/>
<comment type="caution">
    <text evidence="1">The sequence shown here is derived from an EMBL/GenBank/DDBJ whole genome shotgun (WGS) entry which is preliminary data.</text>
</comment>
<reference evidence="1 2" key="1">
    <citation type="journal article" date="2019" name="Commun. Biol.">
        <title>The bagworm genome reveals a unique fibroin gene that provides high tensile strength.</title>
        <authorList>
            <person name="Kono N."/>
            <person name="Nakamura H."/>
            <person name="Ohtoshi R."/>
            <person name="Tomita M."/>
            <person name="Numata K."/>
            <person name="Arakawa K."/>
        </authorList>
    </citation>
    <scope>NUCLEOTIDE SEQUENCE [LARGE SCALE GENOMIC DNA]</scope>
</reference>
<dbReference type="EMBL" id="BGZK01000532">
    <property type="protein sequence ID" value="GBP48885.1"/>
    <property type="molecule type" value="Genomic_DNA"/>
</dbReference>
<keyword evidence="2" id="KW-1185">Reference proteome</keyword>